<evidence type="ECO:0000259" key="1">
    <source>
        <dbReference type="PROSITE" id="PS51186"/>
    </source>
</evidence>
<dbReference type="InterPro" id="IPR000182">
    <property type="entry name" value="GNAT_dom"/>
</dbReference>
<accession>A0A4Q1KJZ3</accession>
<proteinExistence type="predicted"/>
<gene>
    <name evidence="2" type="ORF">EQG68_11800</name>
</gene>
<feature type="domain" description="N-acetyltransferase" evidence="1">
    <location>
        <begin position="146"/>
        <end position="283"/>
    </location>
</feature>
<reference evidence="3" key="1">
    <citation type="submission" date="2019-01" db="EMBL/GenBank/DDBJ databases">
        <title>Cytophagaceae bacterium strain CAR-16.</title>
        <authorList>
            <person name="Chen W.-M."/>
        </authorList>
    </citation>
    <scope>NUCLEOTIDE SEQUENCE [LARGE SCALE GENOMIC DNA]</scope>
    <source>
        <strain evidence="3">ICH-30</strain>
    </source>
</reference>
<dbReference type="PANTHER" id="PTHR42919">
    <property type="entry name" value="N-ALPHA-ACETYLTRANSFERASE"/>
    <property type="match status" value="1"/>
</dbReference>
<dbReference type="GO" id="GO:0016747">
    <property type="term" value="F:acyltransferase activity, transferring groups other than amino-acyl groups"/>
    <property type="evidence" value="ECO:0007669"/>
    <property type="project" value="InterPro"/>
</dbReference>
<dbReference type="Proteomes" id="UP000289734">
    <property type="component" value="Unassembled WGS sequence"/>
</dbReference>
<dbReference type="GO" id="GO:0007064">
    <property type="term" value="P:mitotic sister chromatid cohesion"/>
    <property type="evidence" value="ECO:0007669"/>
    <property type="project" value="TreeGrafter"/>
</dbReference>
<dbReference type="SUPFAM" id="SSF55729">
    <property type="entry name" value="Acyl-CoA N-acyltransferases (Nat)"/>
    <property type="match status" value="1"/>
</dbReference>
<dbReference type="Gene3D" id="3.40.630.30">
    <property type="match status" value="2"/>
</dbReference>
<dbReference type="EMBL" id="SBKQ01000012">
    <property type="protein sequence ID" value="RXR30108.1"/>
    <property type="molecule type" value="Genomic_DNA"/>
</dbReference>
<dbReference type="OrthoDB" id="4228396at2"/>
<keyword evidence="3" id="KW-1185">Reference proteome</keyword>
<protein>
    <submittedName>
        <fullName evidence="2">GNAT family N-acetyltransferase</fullName>
    </submittedName>
</protein>
<evidence type="ECO:0000313" key="2">
    <source>
        <dbReference type="EMBL" id="RXR30108.1"/>
    </source>
</evidence>
<name>A0A4Q1KJZ3_9FLAO</name>
<organism evidence="2 3">
    <name type="scientific">Flavobacterium piscinae</name>
    <dbReference type="NCBI Taxonomy" id="2506424"/>
    <lineage>
        <taxon>Bacteria</taxon>
        <taxon>Pseudomonadati</taxon>
        <taxon>Bacteroidota</taxon>
        <taxon>Flavobacteriia</taxon>
        <taxon>Flavobacteriales</taxon>
        <taxon>Flavobacteriaceae</taxon>
        <taxon>Flavobacterium</taxon>
    </lineage>
</organism>
<dbReference type="RefSeq" id="WP_129465093.1">
    <property type="nucleotide sequence ID" value="NZ_SBKQ01000012.1"/>
</dbReference>
<dbReference type="GO" id="GO:0031415">
    <property type="term" value="C:NatA complex"/>
    <property type="evidence" value="ECO:0007669"/>
    <property type="project" value="TreeGrafter"/>
</dbReference>
<comment type="caution">
    <text evidence="2">The sequence shown here is derived from an EMBL/GenBank/DDBJ whole genome shotgun (WGS) entry which is preliminary data.</text>
</comment>
<evidence type="ECO:0000313" key="3">
    <source>
        <dbReference type="Proteomes" id="UP000289734"/>
    </source>
</evidence>
<dbReference type="PANTHER" id="PTHR42919:SF33">
    <property type="entry name" value="GCN5-RELATED N-ACETYLTRANSFERASE"/>
    <property type="match status" value="1"/>
</dbReference>
<feature type="domain" description="N-acetyltransferase" evidence="1">
    <location>
        <begin position="2"/>
        <end position="154"/>
    </location>
</feature>
<dbReference type="AlphaFoldDB" id="A0A4Q1KJZ3"/>
<sequence>MKKIETLEKVSFDEIAETFNSAFSDYLFPIQINKEQIKNKFLSEGGRLDLSVGVFENNSLIAFILHFLDSSAEKKVIYNGGTGVLPNYRGNNLTSKMYDFILPILRKNQVEQMVLEVLTENIPAIKIYQNHGHKVRRELYCYKGKLIFKTPKLNDNSYEIIKINDLNWKLVQTFWDYPITWQNSITTMNNLKNQILKLGIVKDKVLVGYVIYNPKMKRIHQLAIDKYHRNIGLGNLLLNSIFEIEKEEISIINIDKRTDNMKQFLENRGLSFYSSQYEMEREL</sequence>
<keyword evidence="2" id="KW-0808">Transferase</keyword>
<dbReference type="InterPro" id="IPR051556">
    <property type="entry name" value="N-term/lysine_N-AcTrnsfr"/>
</dbReference>
<dbReference type="Pfam" id="PF00583">
    <property type="entry name" value="Acetyltransf_1"/>
    <property type="match status" value="1"/>
</dbReference>
<dbReference type="PROSITE" id="PS51186">
    <property type="entry name" value="GNAT"/>
    <property type="match status" value="2"/>
</dbReference>
<dbReference type="InterPro" id="IPR016181">
    <property type="entry name" value="Acyl_CoA_acyltransferase"/>
</dbReference>